<comment type="caution">
    <text evidence="4">The sequence shown here is derived from an EMBL/GenBank/DDBJ whole genome shotgun (WGS) entry which is preliminary data.</text>
</comment>
<dbReference type="InterPro" id="IPR010982">
    <property type="entry name" value="Lambda_DNA-bd_dom_sf"/>
</dbReference>
<dbReference type="SUPFAM" id="SSF47413">
    <property type="entry name" value="lambda repressor-like DNA-binding domains"/>
    <property type="match status" value="1"/>
</dbReference>
<proteinExistence type="predicted"/>
<dbReference type="GO" id="GO:0003677">
    <property type="term" value="F:DNA binding"/>
    <property type="evidence" value="ECO:0007669"/>
    <property type="project" value="UniProtKB-KW"/>
</dbReference>
<dbReference type="Pfam" id="PF01381">
    <property type="entry name" value="HTH_3"/>
    <property type="match status" value="1"/>
</dbReference>
<keyword evidence="2" id="KW-1133">Transmembrane helix</keyword>
<dbReference type="CDD" id="cd00093">
    <property type="entry name" value="HTH_XRE"/>
    <property type="match status" value="1"/>
</dbReference>
<keyword evidence="5" id="KW-1185">Reference proteome</keyword>
<dbReference type="SMART" id="SM00530">
    <property type="entry name" value="HTH_XRE"/>
    <property type="match status" value="1"/>
</dbReference>
<dbReference type="EMBL" id="QJKH01000008">
    <property type="protein sequence ID" value="PXX78233.1"/>
    <property type="molecule type" value="Genomic_DNA"/>
</dbReference>
<evidence type="ECO:0000256" key="1">
    <source>
        <dbReference type="ARBA" id="ARBA00023125"/>
    </source>
</evidence>
<dbReference type="STRING" id="1034346.GCA_000313565_00437"/>
<evidence type="ECO:0000313" key="5">
    <source>
        <dbReference type="Proteomes" id="UP000247612"/>
    </source>
</evidence>
<dbReference type="Gene3D" id="1.10.260.40">
    <property type="entry name" value="lambda repressor-like DNA-binding domains"/>
    <property type="match status" value="1"/>
</dbReference>
<feature type="transmembrane region" description="Helical" evidence="2">
    <location>
        <begin position="109"/>
        <end position="133"/>
    </location>
</feature>
<evidence type="ECO:0000256" key="2">
    <source>
        <dbReference type="SAM" id="Phobius"/>
    </source>
</evidence>
<feature type="transmembrane region" description="Helical" evidence="2">
    <location>
        <begin position="139"/>
        <end position="157"/>
    </location>
</feature>
<keyword evidence="1" id="KW-0238">DNA-binding</keyword>
<accession>A0A2V2FJ67</accession>
<name>A0A2V2FJ67_9FIRM</name>
<feature type="transmembrane region" description="Helical" evidence="2">
    <location>
        <begin position="201"/>
        <end position="223"/>
    </location>
</feature>
<evidence type="ECO:0000259" key="3">
    <source>
        <dbReference type="PROSITE" id="PS50943"/>
    </source>
</evidence>
<feature type="transmembrane region" description="Helical" evidence="2">
    <location>
        <begin position="229"/>
        <end position="249"/>
    </location>
</feature>
<keyword evidence="2" id="KW-0812">Transmembrane</keyword>
<reference evidence="4 5" key="1">
    <citation type="submission" date="2018-05" db="EMBL/GenBank/DDBJ databases">
        <title>Genomic Encyclopedia of Type Strains, Phase IV (KMG-IV): sequencing the most valuable type-strain genomes for metagenomic binning, comparative biology and taxonomic classification.</title>
        <authorList>
            <person name="Goeker M."/>
        </authorList>
    </citation>
    <scope>NUCLEOTIDE SEQUENCE [LARGE SCALE GENOMIC DNA]</scope>
    <source>
        <strain evidence="4 5">JC118</strain>
    </source>
</reference>
<keyword evidence="2" id="KW-0472">Membrane</keyword>
<dbReference type="OrthoDB" id="9813152at2"/>
<sequence>MVQIDNQKIGAFIAAKRKEGNMTQKELGDKLFVSDKTVSKWERGLSIPNVVLLIPLAEVLHVSVTELLRGEQINEDQVLNADEVERLVTDSLDLTLQHTIKQRRQGWRLAYLICLLIGAAEITLLLRIGLTWHALAENVLLFMGMMYLFAGWFCFFAKELLPSYYDENKINYYAQGVFRIHLAGLRFNNSNWPIISIVMKAGMLLGALLYPFICLVSVTYFGIAFWDTIKIFVMFGLLLALLLAVYAAGKKYE</sequence>
<protein>
    <submittedName>
        <fullName evidence="4">Transcriptional regulator with XRE-family HTH domain</fullName>
    </submittedName>
</protein>
<feature type="domain" description="HTH cro/C1-type" evidence="3">
    <location>
        <begin position="13"/>
        <end position="67"/>
    </location>
</feature>
<dbReference type="PANTHER" id="PTHR46558:SF11">
    <property type="entry name" value="HTH-TYPE TRANSCRIPTIONAL REGULATOR XRE"/>
    <property type="match status" value="1"/>
</dbReference>
<dbReference type="InterPro" id="IPR001387">
    <property type="entry name" value="Cro/C1-type_HTH"/>
</dbReference>
<organism evidence="4 5">
    <name type="scientific">Dielma fastidiosa</name>
    <dbReference type="NCBI Taxonomy" id="1034346"/>
    <lineage>
        <taxon>Bacteria</taxon>
        <taxon>Bacillati</taxon>
        <taxon>Bacillota</taxon>
        <taxon>Erysipelotrichia</taxon>
        <taxon>Erysipelotrichales</taxon>
        <taxon>Erysipelotrichaceae</taxon>
        <taxon>Dielma</taxon>
    </lineage>
</organism>
<dbReference type="PANTHER" id="PTHR46558">
    <property type="entry name" value="TRACRIPTIONAL REGULATORY PROTEIN-RELATED-RELATED"/>
    <property type="match status" value="1"/>
</dbReference>
<dbReference type="PROSITE" id="PS50943">
    <property type="entry name" value="HTH_CROC1"/>
    <property type="match status" value="1"/>
</dbReference>
<dbReference type="RefSeq" id="WP_022936741.1">
    <property type="nucleotide sequence ID" value="NZ_CABKRQ010000001.1"/>
</dbReference>
<evidence type="ECO:0000313" key="4">
    <source>
        <dbReference type="EMBL" id="PXX78233.1"/>
    </source>
</evidence>
<dbReference type="Proteomes" id="UP000247612">
    <property type="component" value="Unassembled WGS sequence"/>
</dbReference>
<dbReference type="AlphaFoldDB" id="A0A2V2FJ67"/>
<gene>
    <name evidence="4" type="ORF">DES51_108161</name>
</gene>